<feature type="chain" id="PRO_5034958698" description="Fibronectin type-III domain-containing protein" evidence="5">
    <location>
        <begin position="36"/>
        <end position="280"/>
    </location>
</feature>
<evidence type="ECO:0000256" key="1">
    <source>
        <dbReference type="ARBA" id="ARBA00022737"/>
    </source>
</evidence>
<keyword evidence="1" id="KW-0677">Repeat</keyword>
<dbReference type="InterPro" id="IPR013783">
    <property type="entry name" value="Ig-like_fold"/>
</dbReference>
<accession>A0A8C4WXK8</accession>
<dbReference type="Gene3D" id="2.60.120.290">
    <property type="entry name" value="Spermadhesin, CUB domain"/>
    <property type="match status" value="1"/>
</dbReference>
<keyword evidence="2" id="KW-1015">Disulfide bond</keyword>
<dbReference type="SMART" id="SM00042">
    <property type="entry name" value="CUB"/>
    <property type="match status" value="1"/>
</dbReference>
<dbReference type="InterPro" id="IPR035914">
    <property type="entry name" value="Sperma_CUB_dom_sf"/>
</dbReference>
<dbReference type="Pfam" id="PF00041">
    <property type="entry name" value="fn3"/>
    <property type="match status" value="1"/>
</dbReference>
<dbReference type="Gene3D" id="2.60.40.10">
    <property type="entry name" value="Immunoglobulins"/>
    <property type="match status" value="1"/>
</dbReference>
<feature type="region of interest" description="Disordered" evidence="4">
    <location>
        <begin position="40"/>
        <end position="71"/>
    </location>
</feature>
<dbReference type="PANTHER" id="PTHR24251">
    <property type="entry name" value="OVOCHYMASE-RELATED"/>
    <property type="match status" value="1"/>
</dbReference>
<reference evidence="8" key="1">
    <citation type="submission" date="2025-08" db="UniProtKB">
        <authorList>
            <consortium name="Ensembl"/>
        </authorList>
    </citation>
    <scope>IDENTIFICATION</scope>
</reference>
<dbReference type="SUPFAM" id="SSF49265">
    <property type="entry name" value="Fibronectin type III"/>
    <property type="match status" value="1"/>
</dbReference>
<dbReference type="SUPFAM" id="SSF49854">
    <property type="entry name" value="Spermadhesin, CUB domain"/>
    <property type="match status" value="1"/>
</dbReference>
<reference evidence="8" key="2">
    <citation type="submission" date="2025-09" db="UniProtKB">
        <authorList>
            <consortium name="Ensembl"/>
        </authorList>
    </citation>
    <scope>IDENTIFICATION</scope>
</reference>
<dbReference type="CDD" id="cd00041">
    <property type="entry name" value="CUB"/>
    <property type="match status" value="1"/>
</dbReference>
<dbReference type="InterPro" id="IPR000859">
    <property type="entry name" value="CUB_dom"/>
</dbReference>
<evidence type="ECO:0000259" key="6">
    <source>
        <dbReference type="PROSITE" id="PS01180"/>
    </source>
</evidence>
<dbReference type="GeneTree" id="ENSGT00930000152750"/>
<dbReference type="SMART" id="SM00060">
    <property type="entry name" value="FN3"/>
    <property type="match status" value="1"/>
</dbReference>
<evidence type="ECO:0000313" key="9">
    <source>
        <dbReference type="Proteomes" id="UP000694388"/>
    </source>
</evidence>
<evidence type="ECO:0008006" key="10">
    <source>
        <dbReference type="Google" id="ProtNLM"/>
    </source>
</evidence>
<proteinExistence type="predicted"/>
<evidence type="ECO:0000256" key="2">
    <source>
        <dbReference type="ARBA" id="ARBA00023157"/>
    </source>
</evidence>
<feature type="compositionally biased region" description="Low complexity" evidence="4">
    <location>
        <begin position="40"/>
        <end position="67"/>
    </location>
</feature>
<feature type="domain" description="CUB" evidence="6">
    <location>
        <begin position="159"/>
        <end position="272"/>
    </location>
</feature>
<dbReference type="CDD" id="cd00063">
    <property type="entry name" value="FN3"/>
    <property type="match status" value="1"/>
</dbReference>
<dbReference type="PROSITE" id="PS01180">
    <property type="entry name" value="CUB"/>
    <property type="match status" value="1"/>
</dbReference>
<dbReference type="PROSITE" id="PS51257">
    <property type="entry name" value="PROKAR_LIPOPROTEIN"/>
    <property type="match status" value="1"/>
</dbReference>
<evidence type="ECO:0000256" key="3">
    <source>
        <dbReference type="PROSITE-ProRule" id="PRU00059"/>
    </source>
</evidence>
<keyword evidence="9" id="KW-1185">Reference proteome</keyword>
<dbReference type="Pfam" id="PF00431">
    <property type="entry name" value="CUB"/>
    <property type="match status" value="1"/>
</dbReference>
<comment type="caution">
    <text evidence="3">Lacks conserved residue(s) required for the propagation of feature annotation.</text>
</comment>
<protein>
    <recommendedName>
        <fullName evidence="10">Fibronectin type-III domain-containing protein</fullName>
    </recommendedName>
</protein>
<feature type="signal peptide" evidence="5">
    <location>
        <begin position="1"/>
        <end position="35"/>
    </location>
</feature>
<sequence>MRPKGQRESRLHGSMQGFLRLLLIQIPVFFAVSCAQETTNETGPTTLTKPTATPTEPATTTLPATTGPSPPTNLTVVEQGVGFATVRWTAPNDPNKDSYIYHVTCYQCGDNFNFKTVYRTECDFANLSPGNIYTVNVSSSNTNNKFSQPATITFTAVPCGGKLRAEGRLSSPDYPQNIYSNMHCVWDIEAPLGHVVLLTVVDLTALIDSPSSQCDGSWLAVGYNQISQRDITMCHDSEVGRTIISTSNMLRVFYNKTVDVNVVRFNVTLSSQGNLFVFVV</sequence>
<organism evidence="8 9">
    <name type="scientific">Eptatretus burgeri</name>
    <name type="common">Inshore hagfish</name>
    <dbReference type="NCBI Taxonomy" id="7764"/>
    <lineage>
        <taxon>Eukaryota</taxon>
        <taxon>Metazoa</taxon>
        <taxon>Chordata</taxon>
        <taxon>Craniata</taxon>
        <taxon>Vertebrata</taxon>
        <taxon>Cyclostomata</taxon>
        <taxon>Myxini</taxon>
        <taxon>Myxiniformes</taxon>
        <taxon>Myxinidae</taxon>
        <taxon>Eptatretinae</taxon>
        <taxon>Eptatretus</taxon>
    </lineage>
</organism>
<dbReference type="Proteomes" id="UP000694388">
    <property type="component" value="Unplaced"/>
</dbReference>
<evidence type="ECO:0000256" key="4">
    <source>
        <dbReference type="SAM" id="MobiDB-lite"/>
    </source>
</evidence>
<keyword evidence="5" id="KW-0732">Signal</keyword>
<feature type="domain" description="Fibronectin type-III" evidence="7">
    <location>
        <begin position="70"/>
        <end position="158"/>
    </location>
</feature>
<dbReference type="PROSITE" id="PS50853">
    <property type="entry name" value="FN3"/>
    <property type="match status" value="1"/>
</dbReference>
<dbReference type="Ensembl" id="ENSEBUT00000018294.1">
    <property type="protein sequence ID" value="ENSEBUP00000017718.1"/>
    <property type="gene ID" value="ENSEBUG00000011075.1"/>
</dbReference>
<dbReference type="InterPro" id="IPR003961">
    <property type="entry name" value="FN3_dom"/>
</dbReference>
<dbReference type="AlphaFoldDB" id="A0A8C4WXK8"/>
<name>A0A8C4WXK8_EPTBU</name>
<evidence type="ECO:0000259" key="7">
    <source>
        <dbReference type="PROSITE" id="PS50853"/>
    </source>
</evidence>
<evidence type="ECO:0000256" key="5">
    <source>
        <dbReference type="SAM" id="SignalP"/>
    </source>
</evidence>
<evidence type="ECO:0000313" key="8">
    <source>
        <dbReference type="Ensembl" id="ENSEBUP00000017718.1"/>
    </source>
</evidence>
<dbReference type="InterPro" id="IPR036116">
    <property type="entry name" value="FN3_sf"/>
</dbReference>